<reference evidence="4" key="1">
    <citation type="journal article" date="2019" name="Int. J. Syst. Evol. Microbiol.">
        <title>The Global Catalogue of Microorganisms (GCM) 10K type strain sequencing project: providing services to taxonomists for standard genome sequencing and annotation.</title>
        <authorList>
            <consortium name="The Broad Institute Genomics Platform"/>
            <consortium name="The Broad Institute Genome Sequencing Center for Infectious Disease"/>
            <person name="Wu L."/>
            <person name="Ma J."/>
        </authorList>
    </citation>
    <scope>NUCLEOTIDE SEQUENCE [LARGE SCALE GENOMIC DNA]</scope>
    <source>
        <strain evidence="4">CECT 7806</strain>
    </source>
</reference>
<evidence type="ECO:0000259" key="2">
    <source>
        <dbReference type="Pfam" id="PF21834"/>
    </source>
</evidence>
<dbReference type="EMBL" id="JAUFPT010000032">
    <property type="protein sequence ID" value="MDN3571302.1"/>
    <property type="molecule type" value="Genomic_DNA"/>
</dbReference>
<evidence type="ECO:0000313" key="3">
    <source>
        <dbReference type="EMBL" id="MDN3571302.1"/>
    </source>
</evidence>
<sequence length="101" mass="11103">MPHYFFDVQSPRGVMCLDHQGLDCSDDTAALALARHGDGFTSAGDCECNPQLKSYRFAVADADRHLLFTVPFTDLLPDEEPAAAVRKRRPQASSRRPGAPE</sequence>
<organism evidence="3 4">
    <name type="scientific">Methylobacterium longum</name>
    <dbReference type="NCBI Taxonomy" id="767694"/>
    <lineage>
        <taxon>Bacteria</taxon>
        <taxon>Pseudomonadati</taxon>
        <taxon>Pseudomonadota</taxon>
        <taxon>Alphaproteobacteria</taxon>
        <taxon>Hyphomicrobiales</taxon>
        <taxon>Methylobacteriaceae</taxon>
        <taxon>Methylobacterium</taxon>
    </lineage>
</organism>
<dbReference type="Proteomes" id="UP001244297">
    <property type="component" value="Unassembled WGS sequence"/>
</dbReference>
<evidence type="ECO:0000313" key="4">
    <source>
        <dbReference type="Proteomes" id="UP001244297"/>
    </source>
</evidence>
<feature type="region of interest" description="Disordered" evidence="1">
    <location>
        <begin position="79"/>
        <end position="101"/>
    </location>
</feature>
<dbReference type="RefSeq" id="WP_238284672.1">
    <property type="nucleotide sequence ID" value="NZ_BPQS01000001.1"/>
</dbReference>
<comment type="caution">
    <text evidence="3">The sequence shown here is derived from an EMBL/GenBank/DDBJ whole genome shotgun (WGS) entry which is preliminary data.</text>
</comment>
<dbReference type="Pfam" id="PF21834">
    <property type="entry name" value="DUF6894"/>
    <property type="match status" value="1"/>
</dbReference>
<dbReference type="InterPro" id="IPR054189">
    <property type="entry name" value="DUF6894"/>
</dbReference>
<proteinExistence type="predicted"/>
<accession>A0ABT8ANJ2</accession>
<gene>
    <name evidence="3" type="ORF">QWZ18_11790</name>
</gene>
<keyword evidence="4" id="KW-1185">Reference proteome</keyword>
<evidence type="ECO:0000256" key="1">
    <source>
        <dbReference type="SAM" id="MobiDB-lite"/>
    </source>
</evidence>
<name>A0ABT8ANJ2_9HYPH</name>
<protein>
    <recommendedName>
        <fullName evidence="2">DUF6894 domain-containing protein</fullName>
    </recommendedName>
</protein>
<feature type="domain" description="DUF6894" evidence="2">
    <location>
        <begin position="3"/>
        <end position="73"/>
    </location>
</feature>